<feature type="region of interest" description="Disordered" evidence="1">
    <location>
        <begin position="41"/>
        <end position="66"/>
    </location>
</feature>
<organism evidence="2 3">
    <name type="scientific">Aldrovandia affinis</name>
    <dbReference type="NCBI Taxonomy" id="143900"/>
    <lineage>
        <taxon>Eukaryota</taxon>
        <taxon>Metazoa</taxon>
        <taxon>Chordata</taxon>
        <taxon>Craniata</taxon>
        <taxon>Vertebrata</taxon>
        <taxon>Euteleostomi</taxon>
        <taxon>Actinopterygii</taxon>
        <taxon>Neopterygii</taxon>
        <taxon>Teleostei</taxon>
        <taxon>Notacanthiformes</taxon>
        <taxon>Halosauridae</taxon>
        <taxon>Aldrovandia</taxon>
    </lineage>
</organism>
<feature type="compositionally biased region" description="Pro residues" evidence="1">
    <location>
        <begin position="57"/>
        <end position="66"/>
    </location>
</feature>
<dbReference type="Proteomes" id="UP001221898">
    <property type="component" value="Unassembled WGS sequence"/>
</dbReference>
<keyword evidence="3" id="KW-1185">Reference proteome</keyword>
<feature type="compositionally biased region" description="Polar residues" evidence="1">
    <location>
        <begin position="41"/>
        <end position="54"/>
    </location>
</feature>
<evidence type="ECO:0000313" key="3">
    <source>
        <dbReference type="Proteomes" id="UP001221898"/>
    </source>
</evidence>
<name>A0AAD7TAH5_9TELE</name>
<dbReference type="EMBL" id="JAINUG010000004">
    <property type="protein sequence ID" value="KAJ8417384.1"/>
    <property type="molecule type" value="Genomic_DNA"/>
</dbReference>
<dbReference type="AlphaFoldDB" id="A0AAD7TAH5"/>
<evidence type="ECO:0000256" key="1">
    <source>
        <dbReference type="SAM" id="MobiDB-lite"/>
    </source>
</evidence>
<evidence type="ECO:0000313" key="2">
    <source>
        <dbReference type="EMBL" id="KAJ8417384.1"/>
    </source>
</evidence>
<gene>
    <name evidence="2" type="ORF">AAFF_G00286110</name>
</gene>
<protein>
    <submittedName>
        <fullName evidence="2">Uncharacterized protein</fullName>
    </submittedName>
</protein>
<accession>A0AAD7TAH5</accession>
<comment type="caution">
    <text evidence="2">The sequence shown here is derived from an EMBL/GenBank/DDBJ whole genome shotgun (WGS) entry which is preliminary data.</text>
</comment>
<proteinExistence type="predicted"/>
<sequence length="66" mass="7197">MCSCRPGVRSRLEMEFPCSHISVLKSGSKLKTSGNSNKIQTTISKQQRFRSNSKVIPAPPAVHPSA</sequence>
<reference evidence="2" key="1">
    <citation type="journal article" date="2023" name="Science">
        <title>Genome structures resolve the early diversification of teleost fishes.</title>
        <authorList>
            <person name="Parey E."/>
            <person name="Louis A."/>
            <person name="Montfort J."/>
            <person name="Bouchez O."/>
            <person name="Roques C."/>
            <person name="Iampietro C."/>
            <person name="Lluch J."/>
            <person name="Castinel A."/>
            <person name="Donnadieu C."/>
            <person name="Desvignes T."/>
            <person name="Floi Bucao C."/>
            <person name="Jouanno E."/>
            <person name="Wen M."/>
            <person name="Mejri S."/>
            <person name="Dirks R."/>
            <person name="Jansen H."/>
            <person name="Henkel C."/>
            <person name="Chen W.J."/>
            <person name="Zahm M."/>
            <person name="Cabau C."/>
            <person name="Klopp C."/>
            <person name="Thompson A.W."/>
            <person name="Robinson-Rechavi M."/>
            <person name="Braasch I."/>
            <person name="Lecointre G."/>
            <person name="Bobe J."/>
            <person name="Postlethwait J.H."/>
            <person name="Berthelot C."/>
            <person name="Roest Crollius H."/>
            <person name="Guiguen Y."/>
        </authorList>
    </citation>
    <scope>NUCLEOTIDE SEQUENCE</scope>
    <source>
        <strain evidence="2">NC1722</strain>
    </source>
</reference>